<dbReference type="InterPro" id="IPR051631">
    <property type="entry name" value="Ankyrin-KH/SAM_domain"/>
</dbReference>
<dbReference type="PANTHER" id="PTHR23206">
    <property type="entry name" value="MASK PROTEIN"/>
    <property type="match status" value="1"/>
</dbReference>
<dbReference type="RefSeq" id="XP_024545920.1">
    <property type="nucleotide sequence ID" value="XM_024690152.1"/>
</dbReference>
<protein>
    <submittedName>
        <fullName evidence="4">Uncharacterized protein</fullName>
    </submittedName>
</protein>
<dbReference type="Pfam" id="PF12796">
    <property type="entry name" value="Ank_2"/>
    <property type="match status" value="1"/>
</dbReference>
<dbReference type="Proteomes" id="UP000001798">
    <property type="component" value="Chromosome 1"/>
</dbReference>
<keyword evidence="1" id="KW-0677">Repeat</keyword>
<evidence type="ECO:0000256" key="2">
    <source>
        <dbReference type="ARBA" id="ARBA00023043"/>
    </source>
</evidence>
<dbReference type="Pfam" id="PF00023">
    <property type="entry name" value="Ank"/>
    <property type="match status" value="1"/>
</dbReference>
<reference evidence="4 5" key="3">
    <citation type="journal article" date="2017" name="Mol. Plant Pathol.">
        <title>A gapless genome sequence of the fungus Botrytis cinerea.</title>
        <authorList>
            <person name="Van Kan J.A."/>
            <person name="Stassen J.H."/>
            <person name="Mosbach A."/>
            <person name="Van Der Lee T.A."/>
            <person name="Faino L."/>
            <person name="Farmer A.D."/>
            <person name="Papasotiriou D.G."/>
            <person name="Zhou S."/>
            <person name="Seidl M.F."/>
            <person name="Cottam E."/>
            <person name="Edel D."/>
            <person name="Hahn M."/>
            <person name="Schwartz D.C."/>
            <person name="Dietrich R.A."/>
            <person name="Widdison S."/>
            <person name="Scalliet G."/>
        </authorList>
    </citation>
    <scope>NUCLEOTIDE SEQUENCE [LARGE SCALE GENOMIC DNA]</scope>
    <source>
        <strain evidence="4 5">B05.10</strain>
    </source>
</reference>
<dbReference type="VEuPathDB" id="FungiDB:Bcin01g00310"/>
<reference evidence="4 5" key="2">
    <citation type="journal article" date="2012" name="Eukaryot. Cell">
        <title>Genome update of Botrytis cinerea strains B05.10 and T4.</title>
        <authorList>
            <person name="Staats M."/>
            <person name="van Kan J.A."/>
        </authorList>
    </citation>
    <scope>NUCLEOTIDE SEQUENCE [LARGE SCALE GENOMIC DNA]</scope>
    <source>
        <strain evidence="4 5">B05.10</strain>
    </source>
</reference>
<dbReference type="SMART" id="SM00248">
    <property type="entry name" value="ANK"/>
    <property type="match status" value="7"/>
</dbReference>
<evidence type="ECO:0000256" key="1">
    <source>
        <dbReference type="ARBA" id="ARBA00022737"/>
    </source>
</evidence>
<dbReference type="SUPFAM" id="SSF48403">
    <property type="entry name" value="Ankyrin repeat"/>
    <property type="match status" value="1"/>
</dbReference>
<dbReference type="PROSITE" id="PS50297">
    <property type="entry name" value="ANK_REP_REGION"/>
    <property type="match status" value="1"/>
</dbReference>
<dbReference type="Gene3D" id="1.25.40.20">
    <property type="entry name" value="Ankyrin repeat-containing domain"/>
    <property type="match status" value="1"/>
</dbReference>
<dbReference type="KEGG" id="bfu:BCIN_01g00310"/>
<dbReference type="EMBL" id="CP009805">
    <property type="protein sequence ID" value="ATZ45210.1"/>
    <property type="molecule type" value="Genomic_DNA"/>
</dbReference>
<dbReference type="InterPro" id="IPR002110">
    <property type="entry name" value="Ankyrin_rpt"/>
</dbReference>
<feature type="repeat" description="ANK" evidence="3">
    <location>
        <begin position="216"/>
        <end position="251"/>
    </location>
</feature>
<sequence>MNGLKFLSGVALQSRMIAMQSKSPIAFAIANGHLPAVRVLLEHDHFLAKECGKPLIQVARKGAIDIVRFLCHNKVDTSYKEGLGQTALHKACIVGNTTIVNELLSLSVPVDPLDKSERSPLYFAAEKGFLEVVDVLIKAKANVNNLDRRIETALFKPAGNGHVNVVARLLDAKIDATILDFWDRIPLRFATRRGHIKIVEMLLERTNINQETPDHAGRTILHNAAAYLRQGQESIIDLLIKNGADPKAIVKLKGGSALHEAIARENGQHPATAGLIDRLIKTRFHWTYLISMAEQPFF</sequence>
<accession>A0A384J3X1</accession>
<keyword evidence="5" id="KW-1185">Reference proteome</keyword>
<dbReference type="OrthoDB" id="3563743at2759"/>
<feature type="repeat" description="ANK" evidence="3">
    <location>
        <begin position="116"/>
        <end position="148"/>
    </location>
</feature>
<evidence type="ECO:0000313" key="5">
    <source>
        <dbReference type="Proteomes" id="UP000001798"/>
    </source>
</evidence>
<gene>
    <name evidence="4" type="ORF">BCIN_01g00310</name>
</gene>
<keyword evidence="2 3" id="KW-0040">ANK repeat</keyword>
<dbReference type="Pfam" id="PF13637">
    <property type="entry name" value="Ank_4"/>
    <property type="match status" value="1"/>
</dbReference>
<dbReference type="PRINTS" id="PR01415">
    <property type="entry name" value="ANKYRIN"/>
</dbReference>
<evidence type="ECO:0000256" key="3">
    <source>
        <dbReference type="PROSITE-ProRule" id="PRU00023"/>
    </source>
</evidence>
<dbReference type="AlphaFoldDB" id="A0A384J3X1"/>
<evidence type="ECO:0000313" key="4">
    <source>
        <dbReference type="EMBL" id="ATZ45210.1"/>
    </source>
</evidence>
<dbReference type="GeneID" id="36393764"/>
<dbReference type="PANTHER" id="PTHR23206:SF7">
    <property type="entry name" value="PROTEIN KINASE DOMAIN-CONTAINING PROTEIN"/>
    <property type="match status" value="1"/>
</dbReference>
<name>A0A384J3X1_BOTFB</name>
<dbReference type="PROSITE" id="PS50088">
    <property type="entry name" value="ANK_REPEAT"/>
    <property type="match status" value="3"/>
</dbReference>
<reference evidence="4 5" key="1">
    <citation type="journal article" date="2011" name="PLoS Genet.">
        <title>Genomic analysis of the necrotrophic fungal pathogens Sclerotinia sclerotiorum and Botrytis cinerea.</title>
        <authorList>
            <person name="Amselem J."/>
            <person name="Cuomo C.A."/>
            <person name="van Kan J.A."/>
            <person name="Viaud M."/>
            <person name="Benito E.P."/>
            <person name="Couloux A."/>
            <person name="Coutinho P.M."/>
            <person name="de Vries R.P."/>
            <person name="Dyer P.S."/>
            <person name="Fillinger S."/>
            <person name="Fournier E."/>
            <person name="Gout L."/>
            <person name="Hahn M."/>
            <person name="Kohn L."/>
            <person name="Lapalu N."/>
            <person name="Plummer K.M."/>
            <person name="Pradier J.M."/>
            <person name="Quevillon E."/>
            <person name="Sharon A."/>
            <person name="Simon A."/>
            <person name="ten Have A."/>
            <person name="Tudzynski B."/>
            <person name="Tudzynski P."/>
            <person name="Wincker P."/>
            <person name="Andrew M."/>
            <person name="Anthouard V."/>
            <person name="Beever R.E."/>
            <person name="Beffa R."/>
            <person name="Benoit I."/>
            <person name="Bouzid O."/>
            <person name="Brault B."/>
            <person name="Chen Z."/>
            <person name="Choquer M."/>
            <person name="Collemare J."/>
            <person name="Cotton P."/>
            <person name="Danchin E.G."/>
            <person name="Da Silva C."/>
            <person name="Gautier A."/>
            <person name="Giraud C."/>
            <person name="Giraud T."/>
            <person name="Gonzalez C."/>
            <person name="Grossetete S."/>
            <person name="Guldener U."/>
            <person name="Henrissat B."/>
            <person name="Howlett B.J."/>
            <person name="Kodira C."/>
            <person name="Kretschmer M."/>
            <person name="Lappartient A."/>
            <person name="Leroch M."/>
            <person name="Levis C."/>
            <person name="Mauceli E."/>
            <person name="Neuveglise C."/>
            <person name="Oeser B."/>
            <person name="Pearson M."/>
            <person name="Poulain J."/>
            <person name="Poussereau N."/>
            <person name="Quesneville H."/>
            <person name="Rascle C."/>
            <person name="Schumacher J."/>
            <person name="Segurens B."/>
            <person name="Sexton A."/>
            <person name="Silva E."/>
            <person name="Sirven C."/>
            <person name="Soanes D.M."/>
            <person name="Talbot N.J."/>
            <person name="Templeton M."/>
            <person name="Yandava C."/>
            <person name="Yarden O."/>
            <person name="Zeng Q."/>
            <person name="Rollins J.A."/>
            <person name="Lebrun M.H."/>
            <person name="Dickman M."/>
        </authorList>
    </citation>
    <scope>NUCLEOTIDE SEQUENCE [LARGE SCALE GENOMIC DNA]</scope>
    <source>
        <strain evidence="4 5">B05.10</strain>
    </source>
</reference>
<dbReference type="InterPro" id="IPR036770">
    <property type="entry name" value="Ankyrin_rpt-contain_sf"/>
</dbReference>
<proteinExistence type="predicted"/>
<feature type="repeat" description="ANK" evidence="3">
    <location>
        <begin position="83"/>
        <end position="115"/>
    </location>
</feature>
<organism evidence="4 5">
    <name type="scientific">Botryotinia fuckeliana (strain B05.10)</name>
    <name type="common">Noble rot fungus</name>
    <name type="synonym">Botrytis cinerea</name>
    <dbReference type="NCBI Taxonomy" id="332648"/>
    <lineage>
        <taxon>Eukaryota</taxon>
        <taxon>Fungi</taxon>
        <taxon>Dikarya</taxon>
        <taxon>Ascomycota</taxon>
        <taxon>Pezizomycotina</taxon>
        <taxon>Leotiomycetes</taxon>
        <taxon>Helotiales</taxon>
        <taxon>Sclerotiniaceae</taxon>
        <taxon>Botrytis</taxon>
    </lineage>
</organism>